<comment type="similarity">
    <text evidence="1">Belongs to the SdhE FAD assembly factor family.</text>
</comment>
<sequence>MAAKIAGPGRFGKADKRLLPVYRNAELYLSERKASTIMTGTTRSSAEIDPRRKRILFRCWHRGIREMDLVLGAFADAEIETLSEAELDELERIMAEEDNDLIKWVTGEKPVPEAFRDGLFSRIAAYRPDFSPLFKDDRA</sequence>
<reference evidence="5" key="1">
    <citation type="journal article" date="2019" name="Int. J. Syst. Evol. Microbiol.">
        <title>The Global Catalogue of Microorganisms (GCM) 10K type strain sequencing project: providing services to taxonomists for standard genome sequencing and annotation.</title>
        <authorList>
            <consortium name="The Broad Institute Genomics Platform"/>
            <consortium name="The Broad Institute Genome Sequencing Center for Infectious Disease"/>
            <person name="Wu L."/>
            <person name="Ma J."/>
        </authorList>
    </citation>
    <scope>NUCLEOTIDE SEQUENCE [LARGE SCALE GENOMIC DNA]</scope>
    <source>
        <strain evidence="5">NBRC 102122</strain>
    </source>
</reference>
<protein>
    <recommendedName>
        <fullName evidence="2">FAD assembly factor SdhE</fullName>
    </recommendedName>
</protein>
<name>A0ABQ5ZNG4_9HYPH</name>
<keyword evidence="5" id="KW-1185">Reference proteome</keyword>
<dbReference type="SUPFAM" id="SSF109910">
    <property type="entry name" value="YgfY-like"/>
    <property type="match status" value="1"/>
</dbReference>
<organism evidence="4 5">
    <name type="scientific">Shinella yambaruensis</name>
    <dbReference type="NCBI Taxonomy" id="415996"/>
    <lineage>
        <taxon>Bacteria</taxon>
        <taxon>Pseudomonadati</taxon>
        <taxon>Pseudomonadota</taxon>
        <taxon>Alphaproteobacteria</taxon>
        <taxon>Hyphomicrobiales</taxon>
        <taxon>Rhizobiaceae</taxon>
        <taxon>Shinella</taxon>
    </lineage>
</organism>
<dbReference type="Proteomes" id="UP001156702">
    <property type="component" value="Unassembled WGS sequence"/>
</dbReference>
<dbReference type="PANTHER" id="PTHR12469">
    <property type="entry name" value="PROTEIN EMI5 HOMOLOG, MITOCHONDRIAL"/>
    <property type="match status" value="1"/>
</dbReference>
<accession>A0ABQ5ZNG4</accession>
<dbReference type="EMBL" id="BSOP01000038">
    <property type="protein sequence ID" value="GLR53337.1"/>
    <property type="molecule type" value="Genomic_DNA"/>
</dbReference>
<dbReference type="Gene3D" id="1.10.150.250">
    <property type="entry name" value="Flavinator of succinate dehydrogenase"/>
    <property type="match status" value="1"/>
</dbReference>
<gene>
    <name evidence="4" type="ORF">GCM10007923_45520</name>
</gene>
<comment type="caution">
    <text evidence="4">The sequence shown here is derived from an EMBL/GenBank/DDBJ whole genome shotgun (WGS) entry which is preliminary data.</text>
</comment>
<keyword evidence="3" id="KW-0143">Chaperone</keyword>
<dbReference type="Pfam" id="PF03937">
    <property type="entry name" value="Sdh5"/>
    <property type="match status" value="1"/>
</dbReference>
<dbReference type="PANTHER" id="PTHR12469:SF2">
    <property type="entry name" value="SUCCINATE DEHYDROGENASE ASSEMBLY FACTOR 2, MITOCHONDRIAL"/>
    <property type="match status" value="1"/>
</dbReference>
<dbReference type="InterPro" id="IPR005631">
    <property type="entry name" value="SDH"/>
</dbReference>
<proteinExistence type="inferred from homology"/>
<evidence type="ECO:0000256" key="1">
    <source>
        <dbReference type="ARBA" id="ARBA00008571"/>
    </source>
</evidence>
<evidence type="ECO:0000313" key="4">
    <source>
        <dbReference type="EMBL" id="GLR53337.1"/>
    </source>
</evidence>
<evidence type="ECO:0000256" key="3">
    <source>
        <dbReference type="ARBA" id="ARBA00023186"/>
    </source>
</evidence>
<evidence type="ECO:0000256" key="2">
    <source>
        <dbReference type="ARBA" id="ARBA00019418"/>
    </source>
</evidence>
<evidence type="ECO:0000313" key="5">
    <source>
        <dbReference type="Proteomes" id="UP001156702"/>
    </source>
</evidence>
<dbReference type="InterPro" id="IPR036714">
    <property type="entry name" value="SDH_sf"/>
</dbReference>